<reference evidence="2" key="1">
    <citation type="journal article" date="2021" name="Front. Microbiol.">
        <title>Comprehensive Comparative Genomics and Phenotyping of Methylobacterium Species.</title>
        <authorList>
            <person name="Alessa O."/>
            <person name="Ogura Y."/>
            <person name="Fujitani Y."/>
            <person name="Takami H."/>
            <person name="Hayashi T."/>
            <person name="Sahin N."/>
            <person name="Tani A."/>
        </authorList>
    </citation>
    <scope>NUCLEOTIDE SEQUENCE</scope>
    <source>
        <strain evidence="2">DSM 14458</strain>
    </source>
</reference>
<proteinExistence type="predicted"/>
<keyword evidence="3" id="KW-1185">Reference proteome</keyword>
<gene>
    <name evidence="2" type="ORF">BGCPKDLD_0775</name>
</gene>
<dbReference type="Pfam" id="PF01544">
    <property type="entry name" value="CorA"/>
    <property type="match status" value="1"/>
</dbReference>
<protein>
    <submittedName>
        <fullName evidence="2">Uncharacterized protein</fullName>
    </submittedName>
</protein>
<dbReference type="SUPFAM" id="SSF143865">
    <property type="entry name" value="CorA soluble domain-like"/>
    <property type="match status" value="1"/>
</dbReference>
<feature type="region of interest" description="Disordered" evidence="1">
    <location>
        <begin position="90"/>
        <end position="120"/>
    </location>
</feature>
<comment type="caution">
    <text evidence="2">The sequence shown here is derived from an EMBL/GenBank/DDBJ whole genome shotgun (WGS) entry which is preliminary data.</text>
</comment>
<accession>A0ABQ4UPE4</accession>
<reference evidence="2" key="2">
    <citation type="submission" date="2021-08" db="EMBL/GenBank/DDBJ databases">
        <authorList>
            <person name="Tani A."/>
            <person name="Ola A."/>
            <person name="Ogura Y."/>
            <person name="Katsura K."/>
            <person name="Hayashi T."/>
        </authorList>
    </citation>
    <scope>NUCLEOTIDE SEQUENCE</scope>
    <source>
        <strain evidence="2">DSM 14458</strain>
    </source>
</reference>
<dbReference type="EMBL" id="BPRE01000002">
    <property type="protein sequence ID" value="GJE74206.1"/>
    <property type="molecule type" value="Genomic_DNA"/>
</dbReference>
<dbReference type="InterPro" id="IPR045861">
    <property type="entry name" value="CorA_cytoplasmic_dom"/>
</dbReference>
<dbReference type="InterPro" id="IPR002523">
    <property type="entry name" value="MgTranspt_CorA/ZnTranspt_ZntB"/>
</dbReference>
<evidence type="ECO:0000313" key="2">
    <source>
        <dbReference type="EMBL" id="GJE74206.1"/>
    </source>
</evidence>
<dbReference type="Proteomes" id="UP001055093">
    <property type="component" value="Unassembled WGS sequence"/>
</dbReference>
<name>A0ABQ4UPE4_9HYPH</name>
<sequence length="120" mass="12808">MLSRNSVPPEPKTPGVVMAAAYADGKHVADVGIGQAGDWADKDGHLVWIGLYEPSAELLSEIQDQFGLHPLAIEDARNAHQRPKLERYGDCLFVSPAPPSSSRGGSRSARRRSSSGGGSW</sequence>
<dbReference type="Gene3D" id="3.30.460.20">
    <property type="entry name" value="CorA soluble domain-like"/>
    <property type="match status" value="1"/>
</dbReference>
<evidence type="ECO:0000256" key="1">
    <source>
        <dbReference type="SAM" id="MobiDB-lite"/>
    </source>
</evidence>
<evidence type="ECO:0000313" key="3">
    <source>
        <dbReference type="Proteomes" id="UP001055093"/>
    </source>
</evidence>
<organism evidence="2 3">
    <name type="scientific">Methylorubrum suomiense</name>
    <dbReference type="NCBI Taxonomy" id="144191"/>
    <lineage>
        <taxon>Bacteria</taxon>
        <taxon>Pseudomonadati</taxon>
        <taxon>Pseudomonadota</taxon>
        <taxon>Alphaproteobacteria</taxon>
        <taxon>Hyphomicrobiales</taxon>
        <taxon>Methylobacteriaceae</taxon>
        <taxon>Methylorubrum</taxon>
    </lineage>
</organism>